<evidence type="ECO:0000313" key="3">
    <source>
        <dbReference type="EMBL" id="OYR08675.1"/>
    </source>
</evidence>
<gene>
    <name evidence="3" type="ORF">CEV33_3128</name>
</gene>
<proteinExistence type="predicted"/>
<comment type="caution">
    <text evidence="3">The sequence shown here is derived from an EMBL/GenBank/DDBJ whole genome shotgun (WGS) entry which is preliminary data.</text>
</comment>
<dbReference type="SUPFAM" id="SSF55008">
    <property type="entry name" value="HMA, heavy metal-associated domain"/>
    <property type="match status" value="1"/>
</dbReference>
<protein>
    <submittedName>
        <fullName evidence="3">Heavy-metal-associated domain protein</fullName>
    </submittedName>
</protein>
<dbReference type="Gene3D" id="3.30.70.100">
    <property type="match status" value="1"/>
</dbReference>
<keyword evidence="4" id="KW-1185">Reference proteome</keyword>
<dbReference type="GO" id="GO:0046872">
    <property type="term" value="F:metal ion binding"/>
    <property type="evidence" value="ECO:0007669"/>
    <property type="project" value="UniProtKB-KW"/>
</dbReference>
<accession>A0A256F1F1</accession>
<evidence type="ECO:0000313" key="4">
    <source>
        <dbReference type="Proteomes" id="UP000216478"/>
    </source>
</evidence>
<dbReference type="PRINTS" id="PR00942">
    <property type="entry name" value="CUATPASEI"/>
</dbReference>
<sequence>METVEMNVVGMDCASCVAKVEKGLRALPGVLDVNVSLDSTRAIVQIDPEIIGADILQETVVDLGYTVSN</sequence>
<dbReference type="PANTHER" id="PTHR46594:SF4">
    <property type="entry name" value="P-TYPE CATION-TRANSPORTING ATPASE"/>
    <property type="match status" value="1"/>
</dbReference>
<evidence type="ECO:0000259" key="2">
    <source>
        <dbReference type="PROSITE" id="PS50846"/>
    </source>
</evidence>
<feature type="domain" description="HMA" evidence="2">
    <location>
        <begin position="2"/>
        <end position="68"/>
    </location>
</feature>
<dbReference type="RefSeq" id="WP_094542212.1">
    <property type="nucleotide sequence ID" value="NZ_JBHEER010000006.1"/>
</dbReference>
<dbReference type="PROSITE" id="PS50846">
    <property type="entry name" value="HMA_2"/>
    <property type="match status" value="1"/>
</dbReference>
<name>A0A256F1F1_9HYPH</name>
<keyword evidence="1" id="KW-0479">Metal-binding</keyword>
<dbReference type="InterPro" id="IPR036163">
    <property type="entry name" value="HMA_dom_sf"/>
</dbReference>
<dbReference type="AlphaFoldDB" id="A0A256F1F1"/>
<evidence type="ECO:0000256" key="1">
    <source>
        <dbReference type="ARBA" id="ARBA00022723"/>
    </source>
</evidence>
<dbReference type="EMBL" id="NNRL01000165">
    <property type="protein sequence ID" value="OYR08675.1"/>
    <property type="molecule type" value="Genomic_DNA"/>
</dbReference>
<dbReference type="InterPro" id="IPR006121">
    <property type="entry name" value="HMA_dom"/>
</dbReference>
<dbReference type="Proteomes" id="UP000216478">
    <property type="component" value="Unassembled WGS sequence"/>
</dbReference>
<dbReference type="PANTHER" id="PTHR46594">
    <property type="entry name" value="P-TYPE CATION-TRANSPORTING ATPASE"/>
    <property type="match status" value="1"/>
</dbReference>
<dbReference type="OrthoDB" id="9801832at2"/>
<organism evidence="3 4">
    <name type="scientific">Brucella grignonensis</name>
    <dbReference type="NCBI Taxonomy" id="94627"/>
    <lineage>
        <taxon>Bacteria</taxon>
        <taxon>Pseudomonadati</taxon>
        <taxon>Pseudomonadota</taxon>
        <taxon>Alphaproteobacteria</taxon>
        <taxon>Hyphomicrobiales</taxon>
        <taxon>Brucellaceae</taxon>
        <taxon>Brucella/Ochrobactrum group</taxon>
        <taxon>Brucella</taxon>
    </lineage>
</organism>
<dbReference type="FunFam" id="3.30.70.100:FF:000001">
    <property type="entry name" value="ATPase copper transporting beta"/>
    <property type="match status" value="1"/>
</dbReference>
<dbReference type="CDD" id="cd00371">
    <property type="entry name" value="HMA"/>
    <property type="match status" value="1"/>
</dbReference>
<reference evidence="3 4" key="1">
    <citation type="submission" date="2017-07" db="EMBL/GenBank/DDBJ databases">
        <title>Phylogenetic study on the rhizospheric bacterium Ochrobactrum sp. A44.</title>
        <authorList>
            <person name="Krzyzanowska D.M."/>
            <person name="Ossowicki A."/>
            <person name="Rajewska M."/>
            <person name="Maciag T."/>
            <person name="Kaczynski Z."/>
            <person name="Czerwicka M."/>
            <person name="Jafra S."/>
        </authorList>
    </citation>
    <scope>NUCLEOTIDE SEQUENCE [LARGE SCALE GENOMIC DNA]</scope>
    <source>
        <strain evidence="3 4">OgA9a</strain>
    </source>
</reference>
<dbReference type="Pfam" id="PF00403">
    <property type="entry name" value="HMA"/>
    <property type="match status" value="1"/>
</dbReference>
<dbReference type="PROSITE" id="PS01047">
    <property type="entry name" value="HMA_1"/>
    <property type="match status" value="1"/>
</dbReference>
<dbReference type="InterPro" id="IPR017969">
    <property type="entry name" value="Heavy-metal-associated_CS"/>
</dbReference>